<dbReference type="Pfam" id="PF00534">
    <property type="entry name" value="Glycos_transf_1"/>
    <property type="match status" value="1"/>
</dbReference>
<evidence type="ECO:0000313" key="4">
    <source>
        <dbReference type="Proteomes" id="UP000019095"/>
    </source>
</evidence>
<dbReference type="HOGENOM" id="CLU_009583_0_4_4"/>
<dbReference type="CDD" id="cd03801">
    <property type="entry name" value="GT4_PimA-like"/>
    <property type="match status" value="1"/>
</dbReference>
<dbReference type="PANTHER" id="PTHR12526:SF638">
    <property type="entry name" value="SPORE COAT PROTEIN SA"/>
    <property type="match status" value="1"/>
</dbReference>
<reference evidence="3 4" key="1">
    <citation type="journal article" date="2014" name="Microbiology">
        <title>Unravelling the complete genome sequence of Advenella mimigardefordensis strain DPN7T and novel insights in the catabolism of the xenobiotic polythioester precursor 3,3'-dithiodipropionate.</title>
        <authorList>
            <person name="Wubbeler J.H."/>
            <person name="Hiessl S."/>
            <person name="Schuldes J."/>
            <person name="Thurmer A."/>
            <person name="Daniel R."/>
            <person name="Steinbuchel A."/>
        </authorList>
    </citation>
    <scope>NUCLEOTIDE SEQUENCE [LARGE SCALE GENOMIC DNA]</scope>
    <source>
        <strain evidence="4">DSM 17166 / LMG 22922 / DPN7</strain>
    </source>
</reference>
<protein>
    <submittedName>
        <fullName evidence="3">Putative glycosyltransferase, family 1</fullName>
    </submittedName>
</protein>
<feature type="domain" description="Glycosyltransferase subfamily 4-like N-terminal" evidence="2">
    <location>
        <begin position="21"/>
        <end position="167"/>
    </location>
</feature>
<dbReference type="Gene3D" id="3.40.50.2000">
    <property type="entry name" value="Glycogen Phosphorylase B"/>
    <property type="match status" value="2"/>
</dbReference>
<dbReference type="KEGG" id="amim:MIM_c25120"/>
<organism evidence="3 4">
    <name type="scientific">Advenella mimigardefordensis (strain DSM 17166 / LMG 22922 / DPN7)</name>
    <dbReference type="NCBI Taxonomy" id="1247726"/>
    <lineage>
        <taxon>Bacteria</taxon>
        <taxon>Pseudomonadati</taxon>
        <taxon>Pseudomonadota</taxon>
        <taxon>Betaproteobacteria</taxon>
        <taxon>Burkholderiales</taxon>
        <taxon>Alcaligenaceae</taxon>
    </lineage>
</organism>
<proteinExistence type="predicted"/>
<dbReference type="SUPFAM" id="SSF53756">
    <property type="entry name" value="UDP-Glycosyltransferase/glycogen phosphorylase"/>
    <property type="match status" value="1"/>
</dbReference>
<evidence type="ECO:0000259" key="1">
    <source>
        <dbReference type="Pfam" id="PF00534"/>
    </source>
</evidence>
<dbReference type="STRING" id="1247726.MIM_c25120"/>
<dbReference type="Proteomes" id="UP000019095">
    <property type="component" value="Chromosome"/>
</dbReference>
<name>W0PG94_ADVMD</name>
<keyword evidence="4" id="KW-1185">Reference proteome</keyword>
<dbReference type="InterPro" id="IPR001296">
    <property type="entry name" value="Glyco_trans_1"/>
</dbReference>
<dbReference type="InterPro" id="IPR028098">
    <property type="entry name" value="Glyco_trans_4-like_N"/>
</dbReference>
<gene>
    <name evidence="3" type="ORF">MIM_c25120</name>
</gene>
<dbReference type="GO" id="GO:0016757">
    <property type="term" value="F:glycosyltransferase activity"/>
    <property type="evidence" value="ECO:0007669"/>
    <property type="project" value="InterPro"/>
</dbReference>
<dbReference type="PANTHER" id="PTHR12526">
    <property type="entry name" value="GLYCOSYLTRANSFERASE"/>
    <property type="match status" value="1"/>
</dbReference>
<keyword evidence="3" id="KW-0808">Transferase</keyword>
<feature type="domain" description="Glycosyl transferase family 1" evidence="1">
    <location>
        <begin position="177"/>
        <end position="342"/>
    </location>
</feature>
<evidence type="ECO:0000259" key="2">
    <source>
        <dbReference type="Pfam" id="PF13439"/>
    </source>
</evidence>
<dbReference type="eggNOG" id="COG0438">
    <property type="taxonomic scope" value="Bacteria"/>
</dbReference>
<evidence type="ECO:0000313" key="3">
    <source>
        <dbReference type="EMBL" id="AHG64582.1"/>
    </source>
</evidence>
<sequence>MAYRSTMGMLKILHTEAAMTFGGQEHRIYKEMLAMRERGHYLEAVCQPGAHLIARLRDQGFVVHEVAMAGLKNYLTGVKKIRKIVWRGQFQIVNTHSRTDTVVAALAARLARAPLIVRTRHLGKAPGSLLSYTILPHRVIAISQYVRDQLQSRGVSNEKMGLVYTAVALPDGAVASSIRQELGIPTDAIIIGSVGHMRIPKGHDKLIAAALPIIKTMPNVHLVIAGRGEPLLSQLQAQVKEAKLGHQIHLLGQRNDVPNLLSGFDIFALATEAEALGTAYIEASSYGLPLVGTDIGGVPEIIEHGRNGFLFPLKDITALEKTLHHLVSNAQLSQEMGNNAKAMFEQDPRWKIEYMASETEAVYRKWLHERT</sequence>
<dbReference type="PATRIC" id="fig|1247726.3.peg.2758"/>
<dbReference type="EMBL" id="CP003915">
    <property type="protein sequence ID" value="AHG64582.1"/>
    <property type="molecule type" value="Genomic_DNA"/>
</dbReference>
<accession>W0PG94</accession>
<dbReference type="Pfam" id="PF13439">
    <property type="entry name" value="Glyco_transf_4"/>
    <property type="match status" value="1"/>
</dbReference>
<dbReference type="AlphaFoldDB" id="W0PG94"/>